<feature type="compositionally biased region" description="Basic and acidic residues" evidence="1">
    <location>
        <begin position="129"/>
        <end position="194"/>
    </location>
</feature>
<name>A0AAW1KQH4_POPJA</name>
<comment type="caution">
    <text evidence="2">The sequence shown here is derived from an EMBL/GenBank/DDBJ whole genome shotgun (WGS) entry which is preliminary data.</text>
</comment>
<dbReference type="AlphaFoldDB" id="A0AAW1KQH4"/>
<feature type="compositionally biased region" description="Basic and acidic residues" evidence="1">
    <location>
        <begin position="111"/>
        <end position="122"/>
    </location>
</feature>
<evidence type="ECO:0000313" key="2">
    <source>
        <dbReference type="EMBL" id="KAK9722434.1"/>
    </source>
</evidence>
<dbReference type="EMBL" id="JASPKY010000188">
    <property type="protein sequence ID" value="KAK9722434.1"/>
    <property type="molecule type" value="Genomic_DNA"/>
</dbReference>
<dbReference type="Proteomes" id="UP001458880">
    <property type="component" value="Unassembled WGS sequence"/>
</dbReference>
<proteinExistence type="predicted"/>
<feature type="compositionally biased region" description="Polar residues" evidence="1">
    <location>
        <begin position="100"/>
        <end position="109"/>
    </location>
</feature>
<reference evidence="2 3" key="1">
    <citation type="journal article" date="2024" name="BMC Genomics">
        <title>De novo assembly and annotation of Popillia japonica's genome with initial clues to its potential as an invasive pest.</title>
        <authorList>
            <person name="Cucini C."/>
            <person name="Boschi S."/>
            <person name="Funari R."/>
            <person name="Cardaioli E."/>
            <person name="Iannotti N."/>
            <person name="Marturano G."/>
            <person name="Paoli F."/>
            <person name="Bruttini M."/>
            <person name="Carapelli A."/>
            <person name="Frati F."/>
            <person name="Nardi F."/>
        </authorList>
    </citation>
    <scope>NUCLEOTIDE SEQUENCE [LARGE SCALE GENOMIC DNA]</scope>
    <source>
        <strain evidence="2">DMR45628</strain>
    </source>
</reference>
<evidence type="ECO:0000313" key="3">
    <source>
        <dbReference type="Proteomes" id="UP001458880"/>
    </source>
</evidence>
<organism evidence="2 3">
    <name type="scientific">Popillia japonica</name>
    <name type="common">Japanese beetle</name>
    <dbReference type="NCBI Taxonomy" id="7064"/>
    <lineage>
        <taxon>Eukaryota</taxon>
        <taxon>Metazoa</taxon>
        <taxon>Ecdysozoa</taxon>
        <taxon>Arthropoda</taxon>
        <taxon>Hexapoda</taxon>
        <taxon>Insecta</taxon>
        <taxon>Pterygota</taxon>
        <taxon>Neoptera</taxon>
        <taxon>Endopterygota</taxon>
        <taxon>Coleoptera</taxon>
        <taxon>Polyphaga</taxon>
        <taxon>Scarabaeiformia</taxon>
        <taxon>Scarabaeidae</taxon>
        <taxon>Rutelinae</taxon>
        <taxon>Popillia</taxon>
    </lineage>
</organism>
<protein>
    <submittedName>
        <fullName evidence="2">Uncharacterized protein</fullName>
    </submittedName>
</protein>
<keyword evidence="3" id="KW-1185">Reference proteome</keyword>
<sequence>MINKYRSENKPNMNMTTSTVVTESTSYTRTTTMTYTGGQTRTEFQSTSSTTPGKSLLNSNISTVPNMLSTSSSLPSRSLQPFSREFRSAFNNQPRGIYNSFNGKTSVMPTTEKKSDEKEKKSGIFSIFKRSDKEKEDMKKAKEEAKAKKEREIAAKEEAKAKREREIAAKEKEKKEKAAREKEKEAKEKEEKENKKKAKKLKNKKDEKATSVTAYDAKLMNNGFSSNNRNYFGLQDRDEQLVIKVTKTDLGMVLKLTTII</sequence>
<evidence type="ECO:0000256" key="1">
    <source>
        <dbReference type="SAM" id="MobiDB-lite"/>
    </source>
</evidence>
<feature type="region of interest" description="Disordered" evidence="1">
    <location>
        <begin position="100"/>
        <end position="210"/>
    </location>
</feature>
<gene>
    <name evidence="2" type="ORF">QE152_g19677</name>
</gene>
<accession>A0AAW1KQH4</accession>